<dbReference type="Pfam" id="PF12100">
    <property type="entry name" value="DUF3576"/>
    <property type="match status" value="1"/>
</dbReference>
<dbReference type="AlphaFoldDB" id="A0A429XQ97"/>
<evidence type="ECO:0000313" key="2">
    <source>
        <dbReference type="Proteomes" id="UP000279470"/>
    </source>
</evidence>
<accession>A0A429XQ97</accession>
<dbReference type="RefSeq" id="WP_126044582.1">
    <property type="nucleotide sequence ID" value="NZ_RXFM01000025.1"/>
</dbReference>
<dbReference type="EMBL" id="RXFM01000025">
    <property type="protein sequence ID" value="RST68919.1"/>
    <property type="molecule type" value="Genomic_DNA"/>
</dbReference>
<dbReference type="OrthoDB" id="8479681at2"/>
<proteinExistence type="predicted"/>
<dbReference type="Proteomes" id="UP000279470">
    <property type="component" value="Unassembled WGS sequence"/>
</dbReference>
<protein>
    <submittedName>
        <fullName evidence="1">DUF3576 domain-containing protein</fullName>
    </submittedName>
</protein>
<name>A0A429XQ97_9RICK</name>
<reference evidence="2" key="1">
    <citation type="submission" date="2018-11" db="EMBL/GenBank/DDBJ databases">
        <title>Phylogenetic, genomic, and biogeographic characterization of a novel and ubiquitous marine invertebrate-associated Rickettsiales parasite, Candidatus Marinoinvertebrata rohwerii, gen. nov., sp. nov.</title>
        <authorList>
            <person name="Klinges J.G."/>
            <person name="Rosales S.M."/>
            <person name="Mcminds R."/>
            <person name="Shaver E.C."/>
            <person name="Shantz A."/>
            <person name="Peters E.C."/>
            <person name="Burkepile D.E."/>
            <person name="Silliman B.R."/>
            <person name="Vega Thurber R.L."/>
        </authorList>
    </citation>
    <scope>NUCLEOTIDE SEQUENCE [LARGE SCALE GENOMIC DNA]</scope>
    <source>
        <strain evidence="2">a_cerv_44</strain>
    </source>
</reference>
<dbReference type="PROSITE" id="PS51257">
    <property type="entry name" value="PROKAR_LIPOPROTEIN"/>
    <property type="match status" value="1"/>
</dbReference>
<dbReference type="InterPro" id="IPR021959">
    <property type="entry name" value="DUF3576"/>
</dbReference>
<organism evidence="1 2">
    <name type="scientific">Candidatus Aquarickettsia rohweri</name>
    <dbReference type="NCBI Taxonomy" id="2602574"/>
    <lineage>
        <taxon>Bacteria</taxon>
        <taxon>Pseudomonadati</taxon>
        <taxon>Pseudomonadota</taxon>
        <taxon>Alphaproteobacteria</taxon>
        <taxon>Rickettsiales</taxon>
        <taxon>Candidatus Midichloriaceae</taxon>
        <taxon>Candidatus Aquarickettsia</taxon>
    </lineage>
</organism>
<comment type="caution">
    <text evidence="1">The sequence shown here is derived from an EMBL/GenBank/DDBJ whole genome shotgun (WGS) entry which is preliminary data.</text>
</comment>
<gene>
    <name evidence="1" type="ORF">EIC27_02525</name>
</gene>
<evidence type="ECO:0000313" key="1">
    <source>
        <dbReference type="EMBL" id="RST68919.1"/>
    </source>
</evidence>
<sequence length="173" mass="19368">MIIKNFRTVSYLILIALLSACSKVDIKREFPKTRQQKEEDRIGKLTGDGLVFGKGASDSSSSASYANVNAYLWRASLDQVDFMPLNSADSAGGVIVTDWYSINDSSEERYTVNIYILGKDLSANSIKVNVYKQNLGKNLIWNNQHSDDNMAEIIKNKIIDRARKLKVTGLIKN</sequence>
<keyword evidence="2" id="KW-1185">Reference proteome</keyword>